<name>A0A9N7VI31_PLEPL</name>
<proteinExistence type="predicted"/>
<accession>A0A9N7VI31</accession>
<sequence>MLKQKPDGDAAAATLLHPAKVPDESFSDSVGCLSKSRQHFPLLRLFPLTPPPPPPRLHPGRMWLLTPEASGAEPASRSQVDLLNVIKFNETKTFEAVRLRRRPTQTNRSAPGRTTLVSVVHLRRIHLHDCASLGRILCDDKAALLPPYLISAVKVSTRSSVRVSARHHGENVGRQIQEDVDWMNDEPLTPV</sequence>
<dbReference type="EMBL" id="CADEAL010003991">
    <property type="protein sequence ID" value="CAB1448841.1"/>
    <property type="molecule type" value="Genomic_DNA"/>
</dbReference>
<evidence type="ECO:0000313" key="1">
    <source>
        <dbReference type="EMBL" id="CAB1448841.1"/>
    </source>
</evidence>
<protein>
    <submittedName>
        <fullName evidence="1">Uncharacterized protein</fullName>
    </submittedName>
</protein>
<keyword evidence="2" id="KW-1185">Reference proteome</keyword>
<dbReference type="Proteomes" id="UP001153269">
    <property type="component" value="Unassembled WGS sequence"/>
</dbReference>
<evidence type="ECO:0000313" key="2">
    <source>
        <dbReference type="Proteomes" id="UP001153269"/>
    </source>
</evidence>
<reference evidence="1" key="1">
    <citation type="submission" date="2020-03" db="EMBL/GenBank/DDBJ databases">
        <authorList>
            <person name="Weist P."/>
        </authorList>
    </citation>
    <scope>NUCLEOTIDE SEQUENCE</scope>
</reference>
<gene>
    <name evidence="1" type="ORF">PLEPLA_LOCUS36491</name>
</gene>
<dbReference type="AlphaFoldDB" id="A0A9N7VI31"/>
<organism evidence="1 2">
    <name type="scientific">Pleuronectes platessa</name>
    <name type="common">European plaice</name>
    <dbReference type="NCBI Taxonomy" id="8262"/>
    <lineage>
        <taxon>Eukaryota</taxon>
        <taxon>Metazoa</taxon>
        <taxon>Chordata</taxon>
        <taxon>Craniata</taxon>
        <taxon>Vertebrata</taxon>
        <taxon>Euteleostomi</taxon>
        <taxon>Actinopterygii</taxon>
        <taxon>Neopterygii</taxon>
        <taxon>Teleostei</taxon>
        <taxon>Neoteleostei</taxon>
        <taxon>Acanthomorphata</taxon>
        <taxon>Carangaria</taxon>
        <taxon>Pleuronectiformes</taxon>
        <taxon>Pleuronectoidei</taxon>
        <taxon>Pleuronectidae</taxon>
        <taxon>Pleuronectes</taxon>
    </lineage>
</organism>
<comment type="caution">
    <text evidence="1">The sequence shown here is derived from an EMBL/GenBank/DDBJ whole genome shotgun (WGS) entry which is preliminary data.</text>
</comment>